<proteinExistence type="predicted"/>
<dbReference type="Proteomes" id="UP000188268">
    <property type="component" value="Unassembled WGS sequence"/>
</dbReference>
<dbReference type="AlphaFoldDB" id="A0A1R3ISN4"/>
<sequence length="29" mass="3222">MASTVHVNMKSSTILVNMKSSKDLQMRPS</sequence>
<dbReference type="EMBL" id="AWWV01009586">
    <property type="protein sequence ID" value="OMO85530.1"/>
    <property type="molecule type" value="Genomic_DNA"/>
</dbReference>
<gene>
    <name evidence="1" type="ORF">CCACVL1_10122</name>
</gene>
<accession>A0A1R3ISN4</accession>
<dbReference type="Gramene" id="OMO85530">
    <property type="protein sequence ID" value="OMO85530"/>
    <property type="gene ID" value="CCACVL1_10122"/>
</dbReference>
<organism evidence="1 2">
    <name type="scientific">Corchorus capsularis</name>
    <name type="common">Jute</name>
    <dbReference type="NCBI Taxonomy" id="210143"/>
    <lineage>
        <taxon>Eukaryota</taxon>
        <taxon>Viridiplantae</taxon>
        <taxon>Streptophyta</taxon>
        <taxon>Embryophyta</taxon>
        <taxon>Tracheophyta</taxon>
        <taxon>Spermatophyta</taxon>
        <taxon>Magnoliopsida</taxon>
        <taxon>eudicotyledons</taxon>
        <taxon>Gunneridae</taxon>
        <taxon>Pentapetalae</taxon>
        <taxon>rosids</taxon>
        <taxon>malvids</taxon>
        <taxon>Malvales</taxon>
        <taxon>Malvaceae</taxon>
        <taxon>Grewioideae</taxon>
        <taxon>Apeibeae</taxon>
        <taxon>Corchorus</taxon>
    </lineage>
</organism>
<protein>
    <submittedName>
        <fullName evidence="1">Uncharacterized protein</fullName>
    </submittedName>
</protein>
<evidence type="ECO:0000313" key="1">
    <source>
        <dbReference type="EMBL" id="OMO85530.1"/>
    </source>
</evidence>
<keyword evidence="2" id="KW-1185">Reference proteome</keyword>
<evidence type="ECO:0000313" key="2">
    <source>
        <dbReference type="Proteomes" id="UP000188268"/>
    </source>
</evidence>
<reference evidence="1 2" key="1">
    <citation type="submission" date="2013-09" db="EMBL/GenBank/DDBJ databases">
        <title>Corchorus capsularis genome sequencing.</title>
        <authorList>
            <person name="Alam M."/>
            <person name="Haque M.S."/>
            <person name="Islam M.S."/>
            <person name="Emdad E.M."/>
            <person name="Islam M.M."/>
            <person name="Ahmed B."/>
            <person name="Halim A."/>
            <person name="Hossen Q.M.M."/>
            <person name="Hossain M.Z."/>
            <person name="Ahmed R."/>
            <person name="Khan M.M."/>
            <person name="Islam R."/>
            <person name="Rashid M.M."/>
            <person name="Khan S.A."/>
            <person name="Rahman M.S."/>
            <person name="Alam M."/>
        </authorList>
    </citation>
    <scope>NUCLEOTIDE SEQUENCE [LARGE SCALE GENOMIC DNA]</scope>
    <source>
        <strain evidence="2">cv. CVL-1</strain>
        <tissue evidence="1">Whole seedling</tissue>
    </source>
</reference>
<name>A0A1R3ISN4_COCAP</name>
<comment type="caution">
    <text evidence="1">The sequence shown here is derived from an EMBL/GenBank/DDBJ whole genome shotgun (WGS) entry which is preliminary data.</text>
</comment>